<sequence length="75" mass="8618">MDPKTETFSAPVDAAILAEMQRIAEDQERQLQSVIEEAFTDFIEKYRHHKARPHVLAHFQDSVDKNAELGRLLAL</sequence>
<comment type="caution">
    <text evidence="1">The sequence shown here is derived from an EMBL/GenBank/DDBJ whole genome shotgun (WGS) entry which is preliminary data.</text>
</comment>
<dbReference type="AlphaFoldDB" id="W4L8R5"/>
<gene>
    <name evidence="1" type="ORF">ETSY1_36385</name>
</gene>
<dbReference type="HOGENOM" id="CLU_195197_0_0_7"/>
<evidence type="ECO:0000313" key="1">
    <source>
        <dbReference type="EMBL" id="ETW94095.1"/>
    </source>
</evidence>
<keyword evidence="2" id="KW-1185">Reference proteome</keyword>
<protein>
    <recommendedName>
        <fullName evidence="3">Ribbon-helix-helix protein CopG domain-containing protein</fullName>
    </recommendedName>
</protein>
<dbReference type="Proteomes" id="UP000019141">
    <property type="component" value="Unassembled WGS sequence"/>
</dbReference>
<dbReference type="EMBL" id="AZHW01001121">
    <property type="protein sequence ID" value="ETW94095.1"/>
    <property type="molecule type" value="Genomic_DNA"/>
</dbReference>
<reference evidence="1 2" key="1">
    <citation type="journal article" date="2014" name="Nature">
        <title>An environmental bacterial taxon with a large and distinct metabolic repertoire.</title>
        <authorList>
            <person name="Wilson M.C."/>
            <person name="Mori T."/>
            <person name="Ruckert C."/>
            <person name="Uria A.R."/>
            <person name="Helf M.J."/>
            <person name="Takada K."/>
            <person name="Gernert C."/>
            <person name="Steffens U.A."/>
            <person name="Heycke N."/>
            <person name="Schmitt S."/>
            <person name="Rinke C."/>
            <person name="Helfrich E.J."/>
            <person name="Brachmann A.O."/>
            <person name="Gurgui C."/>
            <person name="Wakimoto T."/>
            <person name="Kracht M."/>
            <person name="Crusemann M."/>
            <person name="Hentschel U."/>
            <person name="Abe I."/>
            <person name="Matsunaga S."/>
            <person name="Kalinowski J."/>
            <person name="Takeyama H."/>
            <person name="Piel J."/>
        </authorList>
    </citation>
    <scope>NUCLEOTIDE SEQUENCE [LARGE SCALE GENOMIC DNA]</scope>
    <source>
        <strain evidence="2">TSY1</strain>
    </source>
</reference>
<organism evidence="1 2">
    <name type="scientific">Entotheonella factor</name>
    <dbReference type="NCBI Taxonomy" id="1429438"/>
    <lineage>
        <taxon>Bacteria</taxon>
        <taxon>Pseudomonadati</taxon>
        <taxon>Nitrospinota/Tectimicrobiota group</taxon>
        <taxon>Candidatus Tectimicrobiota</taxon>
        <taxon>Candidatus Entotheonellia</taxon>
        <taxon>Candidatus Entotheonellales</taxon>
        <taxon>Candidatus Entotheonellaceae</taxon>
        <taxon>Candidatus Entotheonella</taxon>
    </lineage>
</organism>
<evidence type="ECO:0000313" key="2">
    <source>
        <dbReference type="Proteomes" id="UP000019141"/>
    </source>
</evidence>
<proteinExistence type="predicted"/>
<accession>W4L8R5</accession>
<name>W4L8R5_ENTF1</name>
<evidence type="ECO:0008006" key="3">
    <source>
        <dbReference type="Google" id="ProtNLM"/>
    </source>
</evidence>